<comment type="caution">
    <text evidence="1">The sequence shown here is derived from an EMBL/GenBank/DDBJ whole genome shotgun (WGS) entry which is preliminary data.</text>
</comment>
<gene>
    <name evidence="1" type="ORF">SPELUC_LOCUS3177</name>
</gene>
<protein>
    <submittedName>
        <fullName evidence="1">8156_t:CDS:1</fullName>
    </submittedName>
</protein>
<organism evidence="1 2">
    <name type="scientific">Cetraspora pellucida</name>
    <dbReference type="NCBI Taxonomy" id="1433469"/>
    <lineage>
        <taxon>Eukaryota</taxon>
        <taxon>Fungi</taxon>
        <taxon>Fungi incertae sedis</taxon>
        <taxon>Mucoromycota</taxon>
        <taxon>Glomeromycotina</taxon>
        <taxon>Glomeromycetes</taxon>
        <taxon>Diversisporales</taxon>
        <taxon>Gigasporaceae</taxon>
        <taxon>Cetraspora</taxon>
    </lineage>
</organism>
<evidence type="ECO:0000313" key="1">
    <source>
        <dbReference type="EMBL" id="CAG8504602.1"/>
    </source>
</evidence>
<name>A0ACA9L0X0_9GLOM</name>
<proteinExistence type="predicted"/>
<sequence length="150" mass="17221">MNEEAYISQKPLTEEEKHKEQEFFSKTEIKEANLQHKPSLIVQQKINLEADLEAKKIDLASIILGAKNKNKAIQENYSKEEISEIIKLAIDAYRASDKGKSKKFEAGMTEKQVQEILNAINNSKFLIRVKFIRDDSVYGDKSQTKIALNY</sequence>
<accession>A0ACA9L0X0</accession>
<evidence type="ECO:0000313" key="2">
    <source>
        <dbReference type="Proteomes" id="UP000789366"/>
    </source>
</evidence>
<dbReference type="Proteomes" id="UP000789366">
    <property type="component" value="Unassembled WGS sequence"/>
</dbReference>
<reference evidence="1" key="1">
    <citation type="submission" date="2021-06" db="EMBL/GenBank/DDBJ databases">
        <authorList>
            <person name="Kallberg Y."/>
            <person name="Tangrot J."/>
            <person name="Rosling A."/>
        </authorList>
    </citation>
    <scope>NUCLEOTIDE SEQUENCE</scope>
    <source>
        <strain evidence="1">28 12/20/2015</strain>
    </source>
</reference>
<dbReference type="EMBL" id="CAJVPW010002356">
    <property type="protein sequence ID" value="CAG8504602.1"/>
    <property type="molecule type" value="Genomic_DNA"/>
</dbReference>
<keyword evidence="2" id="KW-1185">Reference proteome</keyword>